<accession>A0ABS7B1M7</accession>
<dbReference type="InterPro" id="IPR001851">
    <property type="entry name" value="ABC_transp_permease"/>
</dbReference>
<keyword evidence="2" id="KW-1003">Cell membrane</keyword>
<evidence type="ECO:0000313" key="8">
    <source>
        <dbReference type="Proteomes" id="UP001519863"/>
    </source>
</evidence>
<evidence type="ECO:0000256" key="4">
    <source>
        <dbReference type="ARBA" id="ARBA00022989"/>
    </source>
</evidence>
<feature type="transmembrane region" description="Helical" evidence="6">
    <location>
        <begin position="233"/>
        <end position="254"/>
    </location>
</feature>
<feature type="transmembrane region" description="Helical" evidence="6">
    <location>
        <begin position="20"/>
        <end position="39"/>
    </location>
</feature>
<dbReference type="Pfam" id="PF02653">
    <property type="entry name" value="BPD_transp_2"/>
    <property type="match status" value="1"/>
</dbReference>
<dbReference type="EMBL" id="JAHXZI010000006">
    <property type="protein sequence ID" value="MBW6434704.1"/>
    <property type="molecule type" value="Genomic_DNA"/>
</dbReference>
<feature type="transmembrane region" description="Helical" evidence="6">
    <location>
        <begin position="314"/>
        <end position="335"/>
    </location>
</feature>
<keyword evidence="8" id="KW-1185">Reference proteome</keyword>
<organism evidence="7 8">
    <name type="scientific">Actinoplanes hulinensis</name>
    <dbReference type="NCBI Taxonomy" id="1144547"/>
    <lineage>
        <taxon>Bacteria</taxon>
        <taxon>Bacillati</taxon>
        <taxon>Actinomycetota</taxon>
        <taxon>Actinomycetes</taxon>
        <taxon>Micromonosporales</taxon>
        <taxon>Micromonosporaceae</taxon>
        <taxon>Actinoplanes</taxon>
    </lineage>
</organism>
<evidence type="ECO:0000256" key="6">
    <source>
        <dbReference type="SAM" id="Phobius"/>
    </source>
</evidence>
<feature type="transmembrane region" description="Helical" evidence="6">
    <location>
        <begin position="266"/>
        <end position="294"/>
    </location>
</feature>
<evidence type="ECO:0000256" key="3">
    <source>
        <dbReference type="ARBA" id="ARBA00022692"/>
    </source>
</evidence>
<keyword evidence="4 6" id="KW-1133">Transmembrane helix</keyword>
<evidence type="ECO:0000256" key="2">
    <source>
        <dbReference type="ARBA" id="ARBA00022475"/>
    </source>
</evidence>
<keyword evidence="3 6" id="KW-0812">Transmembrane</keyword>
<name>A0ABS7B1M7_9ACTN</name>
<dbReference type="Proteomes" id="UP001519863">
    <property type="component" value="Unassembled WGS sequence"/>
</dbReference>
<gene>
    <name evidence="7" type="ORF">KZ829_13255</name>
</gene>
<evidence type="ECO:0000256" key="5">
    <source>
        <dbReference type="ARBA" id="ARBA00023136"/>
    </source>
</evidence>
<dbReference type="InterPro" id="IPR043428">
    <property type="entry name" value="LivM-like"/>
</dbReference>
<sequence length="363" mass="37536">MSPPSPSWPTAAPPGRLRRLAPLLALLVAVVLPWSTLNLPGLFEGPLNSPGTLQLLAICLVFAGLALGYDLLFGRAGLLSFGHALYVAAGAYGVDILVSHYGWRLWPAAAVTVPAAAVLAVMLGSVALRTSGIAFSMVTLAFAQVGHIVINRDPGGLTGGEEGLPLSSAGLPAMFTGVVNTVNLYWLALAFLTVVVLVVHAIDRAPLGRTLTGLRDDERRIAVLGLSPYRLKLLAFVLAGTLAGLGGVIYALVVGGASPHIASSELTLSLIVMAVLGGAGTRWGAVVGGFLYAYLDQRLARLGGSLPGPFGEPLFVLGTLFILAVYFAPGGLASLGSRLEPLRRALRPRRPGDGHPAPVTDAV</sequence>
<feature type="transmembrane region" description="Helical" evidence="6">
    <location>
        <begin position="84"/>
        <end position="103"/>
    </location>
</feature>
<dbReference type="RefSeq" id="WP_220144350.1">
    <property type="nucleotide sequence ID" value="NZ_JAHXZI010000006.1"/>
</dbReference>
<reference evidence="7 8" key="1">
    <citation type="journal article" date="2013" name="Antonie Van Leeuwenhoek">
        <title>Actinoplanes hulinensis sp. nov., a novel actinomycete isolated from soybean root (Glycine max (L.) Merr).</title>
        <authorList>
            <person name="Shen Y."/>
            <person name="Liu C."/>
            <person name="Wang X."/>
            <person name="Zhao J."/>
            <person name="Jia F."/>
            <person name="Zhang Y."/>
            <person name="Wang L."/>
            <person name="Yang D."/>
            <person name="Xiang W."/>
        </authorList>
    </citation>
    <scope>NUCLEOTIDE SEQUENCE [LARGE SCALE GENOMIC DNA]</scope>
    <source>
        <strain evidence="7 8">NEAU-M9</strain>
    </source>
</reference>
<feature type="transmembrane region" description="Helical" evidence="6">
    <location>
        <begin position="184"/>
        <end position="202"/>
    </location>
</feature>
<dbReference type="CDD" id="cd06581">
    <property type="entry name" value="TM_PBP1_LivM_like"/>
    <property type="match status" value="1"/>
</dbReference>
<comment type="subcellular location">
    <subcellularLocation>
        <location evidence="1">Cell membrane</location>
        <topology evidence="1">Multi-pass membrane protein</topology>
    </subcellularLocation>
</comment>
<dbReference type="PANTHER" id="PTHR30482:SF17">
    <property type="entry name" value="ABC TRANSPORTER ATP-BINDING PROTEIN"/>
    <property type="match status" value="1"/>
</dbReference>
<feature type="transmembrane region" description="Helical" evidence="6">
    <location>
        <begin position="109"/>
        <end position="128"/>
    </location>
</feature>
<protein>
    <submittedName>
        <fullName evidence="7">Branched-chain amino acid ABC transporter permease</fullName>
    </submittedName>
</protein>
<evidence type="ECO:0000313" key="7">
    <source>
        <dbReference type="EMBL" id="MBW6434704.1"/>
    </source>
</evidence>
<comment type="caution">
    <text evidence="7">The sequence shown here is derived from an EMBL/GenBank/DDBJ whole genome shotgun (WGS) entry which is preliminary data.</text>
</comment>
<evidence type="ECO:0000256" key="1">
    <source>
        <dbReference type="ARBA" id="ARBA00004651"/>
    </source>
</evidence>
<feature type="transmembrane region" description="Helical" evidence="6">
    <location>
        <begin position="51"/>
        <end position="72"/>
    </location>
</feature>
<keyword evidence="5 6" id="KW-0472">Membrane</keyword>
<dbReference type="PANTHER" id="PTHR30482">
    <property type="entry name" value="HIGH-AFFINITY BRANCHED-CHAIN AMINO ACID TRANSPORT SYSTEM PERMEASE"/>
    <property type="match status" value="1"/>
</dbReference>
<proteinExistence type="predicted"/>